<comment type="caution">
    <text evidence="2">The sequence shown here is derived from an EMBL/GenBank/DDBJ whole genome shotgun (WGS) entry which is preliminary data.</text>
</comment>
<accession>A0A8S1CWV7</accession>
<feature type="region of interest" description="Disordered" evidence="1">
    <location>
        <begin position="69"/>
        <end position="111"/>
    </location>
</feature>
<feature type="region of interest" description="Disordered" evidence="1">
    <location>
        <begin position="143"/>
        <end position="164"/>
    </location>
</feature>
<dbReference type="Gene3D" id="1.10.510.10">
    <property type="entry name" value="Transferase(Phosphotransferase) domain 1"/>
    <property type="match status" value="1"/>
</dbReference>
<evidence type="ECO:0000256" key="1">
    <source>
        <dbReference type="SAM" id="MobiDB-lite"/>
    </source>
</evidence>
<protein>
    <recommendedName>
        <fullName evidence="4">Protein kinase domain-containing protein</fullName>
    </recommendedName>
</protein>
<evidence type="ECO:0000313" key="3">
    <source>
        <dbReference type="Proteomes" id="UP000494165"/>
    </source>
</evidence>
<sequence>MFGLYNKMQARKAAAAEGRPSDLELTGHDRFCQLHAAKNNIPRRQRRRAAYCRRTQSAAEFDGRALRAANHAASTPSPGHSPRNSPSMFDPEQHDRRSSLRASSMEEVGEHSMLRGAEAVVESRPRVPALVRLLGCVTINNSGGSSRESLANSPPSEPRHGNGRYEYSALEDDGHQQERLEMESKAQRSATRDKANFKCQQYLYSSNRYVFVEQLSDIGSRLEKHWFVVRDTSIKTERLLSLLQVRSSSSPLNYTQTSRETLQDLFVSLQHPYIYPVLDVDFAELSGKNQVITVLPLNQKGSLKDFIYKSNWQEDWGMKYAQRNSGMPAAQVQRIGRQILEALNFLKERGFPSYGHLHSGNIILQNGAARLTGLENTLLGLSSRVHPVIWSRARSDPSALDSICFGHVLFEMCAGYELCTPQPTPGHLLDIQKNPQAINMLEYIFNNPSGKIPSIKEIAACDFFRNIDLREMRAMPLPQTFQPKLTESVIELLTAVRLHQSGSRRNSRAQSASTYESVVPGGSPGHSRRSSVSSSCSSTSSPSSSAASSEAGAAAVRQQQAAARPATPSLGQRADGGAQAAAQGAPESAPEEGVGLLGGCPGGSPLSASASSLYATPHASMSLLLLSACSLDTASVLTPDNEDNSVPVVEDEMAARLSPFSSSKEHRGLSLHLSHQHAAHVLQQRPPNGPVSTPENAKAVTTSCLTRRLASH</sequence>
<dbReference type="EMBL" id="CADEPI010000120">
    <property type="protein sequence ID" value="CAB3375900.1"/>
    <property type="molecule type" value="Genomic_DNA"/>
</dbReference>
<dbReference type="AlphaFoldDB" id="A0A8S1CWV7"/>
<evidence type="ECO:0000313" key="2">
    <source>
        <dbReference type="EMBL" id="CAB3375900.1"/>
    </source>
</evidence>
<organism evidence="2 3">
    <name type="scientific">Cloeon dipterum</name>
    <dbReference type="NCBI Taxonomy" id="197152"/>
    <lineage>
        <taxon>Eukaryota</taxon>
        <taxon>Metazoa</taxon>
        <taxon>Ecdysozoa</taxon>
        <taxon>Arthropoda</taxon>
        <taxon>Hexapoda</taxon>
        <taxon>Insecta</taxon>
        <taxon>Pterygota</taxon>
        <taxon>Palaeoptera</taxon>
        <taxon>Ephemeroptera</taxon>
        <taxon>Pisciforma</taxon>
        <taxon>Baetidae</taxon>
        <taxon>Cloeon</taxon>
    </lineage>
</organism>
<keyword evidence="3" id="KW-1185">Reference proteome</keyword>
<feature type="compositionally biased region" description="Low complexity" evidence="1">
    <location>
        <begin position="530"/>
        <end position="593"/>
    </location>
</feature>
<reference evidence="2 3" key="1">
    <citation type="submission" date="2020-04" db="EMBL/GenBank/DDBJ databases">
        <authorList>
            <person name="Alioto T."/>
            <person name="Alioto T."/>
            <person name="Gomez Garrido J."/>
        </authorList>
    </citation>
    <scope>NUCLEOTIDE SEQUENCE [LARGE SCALE GENOMIC DNA]</scope>
</reference>
<name>A0A8S1CWV7_9INSE</name>
<gene>
    <name evidence="2" type="ORF">CLODIP_2_CD12990</name>
</gene>
<feature type="compositionally biased region" description="Polar residues" evidence="1">
    <location>
        <begin position="143"/>
        <end position="154"/>
    </location>
</feature>
<dbReference type="Proteomes" id="UP000494165">
    <property type="component" value="Unassembled WGS sequence"/>
</dbReference>
<feature type="compositionally biased region" description="Polar residues" evidence="1">
    <location>
        <begin position="500"/>
        <end position="516"/>
    </location>
</feature>
<dbReference type="SUPFAM" id="SSF56112">
    <property type="entry name" value="Protein kinase-like (PK-like)"/>
    <property type="match status" value="1"/>
</dbReference>
<dbReference type="InterPro" id="IPR011009">
    <property type="entry name" value="Kinase-like_dom_sf"/>
</dbReference>
<proteinExistence type="predicted"/>
<evidence type="ECO:0008006" key="4">
    <source>
        <dbReference type="Google" id="ProtNLM"/>
    </source>
</evidence>
<dbReference type="OrthoDB" id="10045021at2759"/>
<feature type="compositionally biased region" description="Polar residues" evidence="1">
    <location>
        <begin position="72"/>
        <end position="87"/>
    </location>
</feature>
<feature type="region of interest" description="Disordered" evidence="1">
    <location>
        <begin position="500"/>
        <end position="600"/>
    </location>
</feature>